<name>A0A517NP71_9BACT</name>
<dbReference type="Pfam" id="PF08502">
    <property type="entry name" value="LeuA_dimer"/>
    <property type="match status" value="1"/>
</dbReference>
<evidence type="ECO:0000256" key="7">
    <source>
        <dbReference type="ARBA" id="ARBA00022679"/>
    </source>
</evidence>
<dbReference type="SUPFAM" id="SSF51569">
    <property type="entry name" value="Aldolase"/>
    <property type="match status" value="1"/>
</dbReference>
<dbReference type="UniPathway" id="UPA00048">
    <property type="reaction ID" value="UER00070"/>
</dbReference>
<keyword evidence="10" id="KW-0963">Cytoplasm</keyword>
<comment type="cofactor">
    <cofactor evidence="10">
        <name>Mg(2+)</name>
        <dbReference type="ChEBI" id="CHEBI:18420"/>
    </cofactor>
</comment>
<comment type="similarity">
    <text evidence="3 10">Belongs to the alpha-IPM synthase/homocitrate synthase family. LeuA type 2 subfamily.</text>
</comment>
<dbReference type="InterPro" id="IPR054692">
    <property type="entry name" value="LeuA-like_post-cat"/>
</dbReference>
<proteinExistence type="inferred from homology"/>
<dbReference type="NCBIfam" id="NF002991">
    <property type="entry name" value="PRK03739.1"/>
    <property type="match status" value="1"/>
</dbReference>
<evidence type="ECO:0000256" key="4">
    <source>
        <dbReference type="ARBA" id="ARBA00012973"/>
    </source>
</evidence>
<dbReference type="InterPro" id="IPR036230">
    <property type="entry name" value="LeuA_allosteric_dom_sf"/>
</dbReference>
<dbReference type="AlphaFoldDB" id="A0A517NP71"/>
<dbReference type="GO" id="GO:0000287">
    <property type="term" value="F:magnesium ion binding"/>
    <property type="evidence" value="ECO:0007669"/>
    <property type="project" value="UniProtKB-UniRule"/>
</dbReference>
<dbReference type="InterPro" id="IPR013785">
    <property type="entry name" value="Aldolase_TIM"/>
</dbReference>
<feature type="binding site" evidence="10">
    <location>
        <position position="239"/>
    </location>
    <ligand>
        <name>Mg(2+)</name>
        <dbReference type="ChEBI" id="CHEBI:18420"/>
    </ligand>
</feature>
<dbReference type="EC" id="2.3.3.13" evidence="4 10"/>
<keyword evidence="6 10" id="KW-0028">Amino-acid biosynthesis</keyword>
<keyword evidence="10" id="KW-0460">Magnesium</keyword>
<dbReference type="Gene3D" id="3.30.160.270">
    <property type="match status" value="1"/>
</dbReference>
<evidence type="ECO:0000259" key="11">
    <source>
        <dbReference type="PROSITE" id="PS50991"/>
    </source>
</evidence>
<comment type="pathway">
    <text evidence="2 10">Amino-acid biosynthesis; L-leucine biosynthesis; L-leucine from 3-methyl-2-oxobutanoate: step 1/4.</text>
</comment>
<evidence type="ECO:0000256" key="10">
    <source>
        <dbReference type="HAMAP-Rule" id="MF_00572"/>
    </source>
</evidence>
<dbReference type="HAMAP" id="MF_00572">
    <property type="entry name" value="LeuA_type2"/>
    <property type="match status" value="1"/>
</dbReference>
<dbReference type="InterPro" id="IPR000891">
    <property type="entry name" value="PYR_CT"/>
</dbReference>
<comment type="catalytic activity">
    <reaction evidence="1 10">
        <text>3-methyl-2-oxobutanoate + acetyl-CoA + H2O = (2S)-2-isopropylmalate + CoA + H(+)</text>
        <dbReference type="Rhea" id="RHEA:21524"/>
        <dbReference type="ChEBI" id="CHEBI:1178"/>
        <dbReference type="ChEBI" id="CHEBI:11851"/>
        <dbReference type="ChEBI" id="CHEBI:15377"/>
        <dbReference type="ChEBI" id="CHEBI:15378"/>
        <dbReference type="ChEBI" id="CHEBI:57287"/>
        <dbReference type="ChEBI" id="CHEBI:57288"/>
        <dbReference type="EC" id="2.3.3.13"/>
    </reaction>
</comment>
<dbReference type="InterPro" id="IPR002034">
    <property type="entry name" value="AIPM/Hcit_synth_CS"/>
</dbReference>
<comment type="function">
    <text evidence="10">Catalyzes the condensation of the acetyl group of acetyl-CoA with 3-methyl-2-oxobutanoate (2-ketoisovalerate) to form 3-carboxy-3-hydroxy-4-methylpentanoate (2-isopropylmalate).</text>
</comment>
<dbReference type="SUPFAM" id="SSF110921">
    <property type="entry name" value="2-isopropylmalate synthase LeuA, allosteric (dimerisation) domain"/>
    <property type="match status" value="1"/>
</dbReference>
<dbReference type="Pfam" id="PF22615">
    <property type="entry name" value="IPMS_D2"/>
    <property type="match status" value="1"/>
</dbReference>
<dbReference type="SMART" id="SM00917">
    <property type="entry name" value="LeuA_dimer"/>
    <property type="match status" value="1"/>
</dbReference>
<organism evidence="12 13">
    <name type="scientific">Stieleria marina</name>
    <dbReference type="NCBI Taxonomy" id="1930275"/>
    <lineage>
        <taxon>Bacteria</taxon>
        <taxon>Pseudomonadati</taxon>
        <taxon>Planctomycetota</taxon>
        <taxon>Planctomycetia</taxon>
        <taxon>Pirellulales</taxon>
        <taxon>Pirellulaceae</taxon>
        <taxon>Stieleria</taxon>
    </lineage>
</organism>
<evidence type="ECO:0000256" key="1">
    <source>
        <dbReference type="ARBA" id="ARBA00000064"/>
    </source>
</evidence>
<sequence length="551" mass="61032">MSKYQSFPPINLPDRTWPNNTITQAPIWCSVDLRDGNQALINPMGPAKKMELFRTLLQIGFKEIEVGFPAASETDFAFVRELIENDLIPDDVTIQVLTQARPHLIERTFEAIRGAKQSIVHLYNSTSVLQRRVVFSADKADVVKIAVDGAKLIHQLASNVKDDTIRYQYSPESFTGTEMEFAAEICDAVCDVWQPTVDNKAIMNLPSTVELSTPNVHADQIELFCRLFKHREQSIISLHTHNDRGTGIAASELALLAGADRVEGTLFGNGERTGNLDIVTMALNMTTQGIDSTLDFSNIKEVRRVAEFCTEIKVPERMPYAGDLVFTAFSGSHQDAIKKGYDAMEETGQDLFEVPYLTIDPADIGRQYDPVIRVNSQSGKGGVAFLVENELGFRLPRRLQVAFSQVIQKITDETGEEIGSREIATKFVDTYINPSATLVYRSHKPVECDKENVERYQFEFTYQGEDHTILGEGNGPLDACVHVLTETFGLHYDIKDYNEHAMEAGSGSSAAAYILAQKPNGEELFGAGTSKSITKASIMALVAAINRSLST</sequence>
<keyword evidence="12" id="KW-0012">Acyltransferase</keyword>
<keyword evidence="5 10" id="KW-0432">Leucine biosynthesis</keyword>
<comment type="subcellular location">
    <subcellularLocation>
        <location evidence="10">Cytoplasm</location>
    </subcellularLocation>
</comment>
<dbReference type="InterPro" id="IPR013709">
    <property type="entry name" value="2-isopropylmalate_synth_dimer"/>
</dbReference>
<dbReference type="PANTHER" id="PTHR46911:SF1">
    <property type="entry name" value="2-ISOPROPYLMALATE SYNTHASE"/>
    <property type="match status" value="1"/>
</dbReference>
<dbReference type="GO" id="GO:0005737">
    <property type="term" value="C:cytoplasm"/>
    <property type="evidence" value="ECO:0007669"/>
    <property type="project" value="UniProtKB-SubCell"/>
</dbReference>
<keyword evidence="8 10" id="KW-0479">Metal-binding</keyword>
<dbReference type="PROSITE" id="PS50991">
    <property type="entry name" value="PYR_CT"/>
    <property type="match status" value="1"/>
</dbReference>
<comment type="subunit">
    <text evidence="10">Homodimer.</text>
</comment>
<dbReference type="GO" id="GO:0003985">
    <property type="term" value="F:acetyl-CoA C-acetyltransferase activity"/>
    <property type="evidence" value="ECO:0007669"/>
    <property type="project" value="UniProtKB-UniRule"/>
</dbReference>
<dbReference type="GO" id="GO:0009098">
    <property type="term" value="P:L-leucine biosynthetic process"/>
    <property type="evidence" value="ECO:0007669"/>
    <property type="project" value="UniProtKB-UniRule"/>
</dbReference>
<protein>
    <recommendedName>
        <fullName evidence="4 10">2-isopropylmalate synthase</fullName>
        <ecNumber evidence="4 10">2.3.3.13</ecNumber>
    </recommendedName>
    <alternativeName>
        <fullName evidence="10">Alpha-IPM synthase</fullName>
    </alternativeName>
    <alternativeName>
        <fullName evidence="10">Alpha-isopropylmalate synthase</fullName>
    </alternativeName>
</protein>
<evidence type="ECO:0000313" key="12">
    <source>
        <dbReference type="EMBL" id="QDT08917.1"/>
    </source>
</evidence>
<dbReference type="GO" id="GO:0003852">
    <property type="term" value="F:2-isopropylmalate synthase activity"/>
    <property type="evidence" value="ECO:0007669"/>
    <property type="project" value="UniProtKB-UniRule"/>
</dbReference>
<dbReference type="InterPro" id="IPR005668">
    <property type="entry name" value="IPM_Synthase"/>
</dbReference>
<keyword evidence="7 10" id="KW-0808">Transferase</keyword>
<accession>A0A517NP71</accession>
<dbReference type="InterPro" id="IPR039371">
    <property type="entry name" value="LeuA_N_DRE-TIM"/>
</dbReference>
<keyword evidence="9 10" id="KW-0100">Branched-chain amino acid biosynthesis</keyword>
<keyword evidence="13" id="KW-1185">Reference proteome</keyword>
<dbReference type="CDD" id="cd07942">
    <property type="entry name" value="DRE_TIM_LeuA"/>
    <property type="match status" value="1"/>
</dbReference>
<dbReference type="SUPFAM" id="SSF89000">
    <property type="entry name" value="post-HMGL domain-like"/>
    <property type="match status" value="1"/>
</dbReference>
<feature type="binding site" evidence="10">
    <location>
        <position position="35"/>
    </location>
    <ligand>
        <name>Mg(2+)</name>
        <dbReference type="ChEBI" id="CHEBI:18420"/>
    </ligand>
</feature>
<dbReference type="PROSITE" id="PS00816">
    <property type="entry name" value="AIPM_HOMOCIT_SYNTH_2"/>
    <property type="match status" value="1"/>
</dbReference>
<dbReference type="Gene3D" id="3.20.20.70">
    <property type="entry name" value="Aldolase class I"/>
    <property type="match status" value="1"/>
</dbReference>
<evidence type="ECO:0000256" key="6">
    <source>
        <dbReference type="ARBA" id="ARBA00022605"/>
    </source>
</evidence>
<evidence type="ECO:0000256" key="2">
    <source>
        <dbReference type="ARBA" id="ARBA00004689"/>
    </source>
</evidence>
<evidence type="ECO:0000256" key="3">
    <source>
        <dbReference type="ARBA" id="ARBA00009767"/>
    </source>
</evidence>
<dbReference type="Proteomes" id="UP000319817">
    <property type="component" value="Chromosome"/>
</dbReference>
<reference evidence="12 13" key="1">
    <citation type="submission" date="2019-02" db="EMBL/GenBank/DDBJ databases">
        <title>Deep-cultivation of Planctomycetes and their phenomic and genomic characterization uncovers novel biology.</title>
        <authorList>
            <person name="Wiegand S."/>
            <person name="Jogler M."/>
            <person name="Boedeker C."/>
            <person name="Pinto D."/>
            <person name="Vollmers J."/>
            <person name="Rivas-Marin E."/>
            <person name="Kohn T."/>
            <person name="Peeters S.H."/>
            <person name="Heuer A."/>
            <person name="Rast P."/>
            <person name="Oberbeckmann S."/>
            <person name="Bunk B."/>
            <person name="Jeske O."/>
            <person name="Meyerdierks A."/>
            <person name="Storesund J.E."/>
            <person name="Kallscheuer N."/>
            <person name="Luecker S."/>
            <person name="Lage O.M."/>
            <person name="Pohl T."/>
            <person name="Merkel B.J."/>
            <person name="Hornburger P."/>
            <person name="Mueller R.-W."/>
            <person name="Bruemmer F."/>
            <person name="Labrenz M."/>
            <person name="Spormann A.M."/>
            <person name="Op den Camp H."/>
            <person name="Overmann J."/>
            <person name="Amann R."/>
            <person name="Jetten M.S.M."/>
            <person name="Mascher T."/>
            <person name="Medema M.H."/>
            <person name="Devos D.P."/>
            <person name="Kaster A.-K."/>
            <person name="Ovreas L."/>
            <person name="Rohde M."/>
            <person name="Galperin M.Y."/>
            <person name="Jogler C."/>
        </authorList>
    </citation>
    <scope>NUCLEOTIDE SEQUENCE [LARGE SCALE GENOMIC DNA]</scope>
    <source>
        <strain evidence="12 13">K23_9</strain>
    </source>
</reference>
<evidence type="ECO:0000256" key="8">
    <source>
        <dbReference type="ARBA" id="ARBA00022723"/>
    </source>
</evidence>
<dbReference type="OrthoDB" id="9804858at2"/>
<evidence type="ECO:0000256" key="9">
    <source>
        <dbReference type="ARBA" id="ARBA00023304"/>
    </source>
</evidence>
<gene>
    <name evidence="12" type="primary">leuA_1</name>
    <name evidence="10" type="synonym">leuA</name>
    <name evidence="12" type="ORF">K239x_08600</name>
</gene>
<feature type="binding site" evidence="10">
    <location>
        <position position="275"/>
    </location>
    <ligand>
        <name>Mg(2+)</name>
        <dbReference type="ChEBI" id="CHEBI:18420"/>
    </ligand>
</feature>
<dbReference type="PROSITE" id="PS00815">
    <property type="entry name" value="AIPM_HOMOCIT_SYNTH_1"/>
    <property type="match status" value="1"/>
</dbReference>
<feature type="binding site" evidence="10">
    <location>
        <position position="241"/>
    </location>
    <ligand>
        <name>Mg(2+)</name>
        <dbReference type="ChEBI" id="CHEBI:18420"/>
    </ligand>
</feature>
<evidence type="ECO:0000313" key="13">
    <source>
        <dbReference type="Proteomes" id="UP000319817"/>
    </source>
</evidence>
<dbReference type="NCBIfam" id="TIGR00970">
    <property type="entry name" value="leuA_yeast"/>
    <property type="match status" value="1"/>
</dbReference>
<feature type="domain" description="Pyruvate carboxyltransferase" evidence="11">
    <location>
        <begin position="26"/>
        <end position="300"/>
    </location>
</feature>
<dbReference type="PANTHER" id="PTHR46911">
    <property type="match status" value="1"/>
</dbReference>
<feature type="region of interest" description="Regulatory domain" evidence="10">
    <location>
        <begin position="434"/>
        <end position="551"/>
    </location>
</feature>
<evidence type="ECO:0000256" key="5">
    <source>
        <dbReference type="ARBA" id="ARBA00022430"/>
    </source>
</evidence>
<dbReference type="RefSeq" id="WP_145416385.1">
    <property type="nucleotide sequence ID" value="NZ_CP036526.1"/>
</dbReference>
<dbReference type="EMBL" id="CP036526">
    <property type="protein sequence ID" value="QDT08917.1"/>
    <property type="molecule type" value="Genomic_DNA"/>
</dbReference>
<dbReference type="Pfam" id="PF00682">
    <property type="entry name" value="HMGL-like"/>
    <property type="match status" value="1"/>
</dbReference>